<dbReference type="PANTHER" id="PTHR33048">
    <property type="entry name" value="PTH11-LIKE INTEGRAL MEMBRANE PROTEIN (AFU_ORTHOLOGUE AFUA_5G11245)"/>
    <property type="match status" value="1"/>
</dbReference>
<comment type="similarity">
    <text evidence="5">Belongs to the SAT4 family.</text>
</comment>
<keyword evidence="2 7" id="KW-0812">Transmembrane</keyword>
<dbReference type="InterPro" id="IPR052337">
    <property type="entry name" value="SAT4-like"/>
</dbReference>
<dbReference type="AlphaFoldDB" id="A0A8H6KD77"/>
<keyword evidence="3 7" id="KW-1133">Transmembrane helix</keyword>
<evidence type="ECO:0000313" key="9">
    <source>
        <dbReference type="EMBL" id="KAF6828861.1"/>
    </source>
</evidence>
<feature type="transmembrane region" description="Helical" evidence="7">
    <location>
        <begin position="216"/>
        <end position="234"/>
    </location>
</feature>
<feature type="transmembrane region" description="Helical" evidence="7">
    <location>
        <begin position="60"/>
        <end position="82"/>
    </location>
</feature>
<evidence type="ECO:0000256" key="7">
    <source>
        <dbReference type="SAM" id="Phobius"/>
    </source>
</evidence>
<comment type="caution">
    <text evidence="9">The sequence shown here is derived from an EMBL/GenBank/DDBJ whole genome shotgun (WGS) entry which is preliminary data.</text>
</comment>
<evidence type="ECO:0000256" key="2">
    <source>
        <dbReference type="ARBA" id="ARBA00022692"/>
    </source>
</evidence>
<organism evidence="9 10">
    <name type="scientific">Colletotrichum plurivorum</name>
    <dbReference type="NCBI Taxonomy" id="2175906"/>
    <lineage>
        <taxon>Eukaryota</taxon>
        <taxon>Fungi</taxon>
        <taxon>Dikarya</taxon>
        <taxon>Ascomycota</taxon>
        <taxon>Pezizomycotina</taxon>
        <taxon>Sordariomycetes</taxon>
        <taxon>Hypocreomycetidae</taxon>
        <taxon>Glomerellales</taxon>
        <taxon>Glomerellaceae</taxon>
        <taxon>Colletotrichum</taxon>
        <taxon>Colletotrichum orchidearum species complex</taxon>
    </lineage>
</organism>
<dbReference type="GO" id="GO:0016020">
    <property type="term" value="C:membrane"/>
    <property type="evidence" value="ECO:0007669"/>
    <property type="project" value="UniProtKB-SubCell"/>
</dbReference>
<dbReference type="Proteomes" id="UP000654918">
    <property type="component" value="Unassembled WGS sequence"/>
</dbReference>
<feature type="compositionally biased region" description="Basic and acidic residues" evidence="6">
    <location>
        <begin position="353"/>
        <end position="364"/>
    </location>
</feature>
<accession>A0A8H6KD77</accession>
<feature type="transmembrane region" description="Helical" evidence="7">
    <location>
        <begin position="102"/>
        <end position="126"/>
    </location>
</feature>
<evidence type="ECO:0000256" key="1">
    <source>
        <dbReference type="ARBA" id="ARBA00004141"/>
    </source>
</evidence>
<evidence type="ECO:0000256" key="4">
    <source>
        <dbReference type="ARBA" id="ARBA00023136"/>
    </source>
</evidence>
<dbReference type="Pfam" id="PF20684">
    <property type="entry name" value="Fung_rhodopsin"/>
    <property type="match status" value="1"/>
</dbReference>
<evidence type="ECO:0000256" key="3">
    <source>
        <dbReference type="ARBA" id="ARBA00022989"/>
    </source>
</evidence>
<sequence>MDESHIPLRLLPRDSSMPRDENLGPIWLAVSTTFLFLLLVTTALRLWCRIGRRNVGWDDTTIAIAAVMAAVQYSFGAMQLPYGNGRHRIYLSEHDYQMINLWGWYGQLFYFTSMTFLKVSICCLVLRIKSERVLRIIIYTIIAGVVVTNMGVVVLLFEECQPAGFWRGKAAKCWPNKIRIYWIYATIAHSVVTDLVLSLIPLTVIWKVKIPSKRKAMITCLMSLGLIATGFGIARAASLGVSEDDLSWTFCIVAIWSNLELFLGILAANLALSRAIYAFFHDKAVATTKGISNPSSSGYLSSRLRGITPGHRRMTSETRSSNSDIPLEPGIKKTTEFTWREDGNGQQSSSASNDDRGEVENSRL</sequence>
<feature type="domain" description="Rhodopsin" evidence="8">
    <location>
        <begin position="44"/>
        <end position="276"/>
    </location>
</feature>
<feature type="transmembrane region" description="Helical" evidence="7">
    <location>
        <begin position="26"/>
        <end position="48"/>
    </location>
</feature>
<gene>
    <name evidence="9" type="ORF">CPLU01_08299</name>
</gene>
<proteinExistence type="inferred from homology"/>
<evidence type="ECO:0000259" key="8">
    <source>
        <dbReference type="Pfam" id="PF20684"/>
    </source>
</evidence>
<name>A0A8H6KD77_9PEZI</name>
<feature type="transmembrane region" description="Helical" evidence="7">
    <location>
        <begin position="246"/>
        <end position="272"/>
    </location>
</feature>
<feature type="transmembrane region" description="Helical" evidence="7">
    <location>
        <begin position="133"/>
        <end position="157"/>
    </location>
</feature>
<protein>
    <submittedName>
        <fullName evidence="9">Integral membrane protein</fullName>
    </submittedName>
</protein>
<dbReference type="EMBL" id="WIGO01000116">
    <property type="protein sequence ID" value="KAF6828861.1"/>
    <property type="molecule type" value="Genomic_DNA"/>
</dbReference>
<evidence type="ECO:0000256" key="5">
    <source>
        <dbReference type="ARBA" id="ARBA00038359"/>
    </source>
</evidence>
<reference evidence="9" key="1">
    <citation type="journal article" date="2020" name="Phytopathology">
        <title>Genome Sequence Resources of Colletotrichum truncatum, C. plurivorum, C. musicola, and C. sojae: Four Species Pathogenic to Soybean (Glycine max).</title>
        <authorList>
            <person name="Rogerio F."/>
            <person name="Boufleur T.R."/>
            <person name="Ciampi-Guillardi M."/>
            <person name="Sukno S.A."/>
            <person name="Thon M.R."/>
            <person name="Massola Junior N.S."/>
            <person name="Baroncelli R."/>
        </authorList>
    </citation>
    <scope>NUCLEOTIDE SEQUENCE</scope>
    <source>
        <strain evidence="9">LFN00145</strain>
    </source>
</reference>
<feature type="region of interest" description="Disordered" evidence="6">
    <location>
        <begin position="302"/>
        <end position="364"/>
    </location>
</feature>
<comment type="subcellular location">
    <subcellularLocation>
        <location evidence="1">Membrane</location>
        <topology evidence="1">Multi-pass membrane protein</topology>
    </subcellularLocation>
</comment>
<dbReference type="InterPro" id="IPR049326">
    <property type="entry name" value="Rhodopsin_dom_fungi"/>
</dbReference>
<feature type="compositionally biased region" description="Basic and acidic residues" evidence="6">
    <location>
        <begin position="330"/>
        <end position="343"/>
    </location>
</feature>
<keyword evidence="4 7" id="KW-0472">Membrane</keyword>
<evidence type="ECO:0000313" key="10">
    <source>
        <dbReference type="Proteomes" id="UP000654918"/>
    </source>
</evidence>
<feature type="transmembrane region" description="Helical" evidence="7">
    <location>
        <begin position="181"/>
        <end position="204"/>
    </location>
</feature>
<dbReference type="PANTHER" id="PTHR33048:SF96">
    <property type="entry name" value="INTEGRAL MEMBRANE PROTEIN"/>
    <property type="match status" value="1"/>
</dbReference>
<evidence type="ECO:0000256" key="6">
    <source>
        <dbReference type="SAM" id="MobiDB-lite"/>
    </source>
</evidence>
<keyword evidence="10" id="KW-1185">Reference proteome</keyword>